<dbReference type="EMBL" id="CACSLK010027752">
    <property type="protein sequence ID" value="CAA0827889.1"/>
    <property type="molecule type" value="Genomic_DNA"/>
</dbReference>
<gene>
    <name evidence="1" type="ORF">SHERM_23584</name>
</gene>
<dbReference type="PANTHER" id="PTHR38542:SF2">
    <property type="entry name" value="REPLICATION FACTOR A C-TERMINAL DOMAIN-CONTAINING PROTEIN"/>
    <property type="match status" value="1"/>
</dbReference>
<comment type="caution">
    <text evidence="1">The sequence shown here is derived from an EMBL/GenBank/DDBJ whole genome shotgun (WGS) entry which is preliminary data.</text>
</comment>
<sequence>MNNYVKYKIARNGGEVVRMDVLVGDETRSYFPVTIWQKQMGAQVSAGHVYLLQNLKMTRFGDTVEARAIHCSSLQCLLRPNDFTAPNGLDKVIEQFRVGITTKDKLQRVVGWMQRAKLAHCGSALNCFEHRGQLKINWKVHEDTNSQDCTSLSELCECSENCKATFHASVGEIFLPISWVELGENEAERMFISRRLYNGHDQSFVDDLITTGCQLCGTPVNARPGSSVEQNTSHLYCPKSSNHFHTVGTIYRPFLLYVWDDVKYLPISVRNKAAEILFGNISAEKVHSSYKDQRAGKDGFNPHSSSAGQIFQMKDKIAEGVEKPNFYMIWLILLRMLFQHEKNSPLRFKVRVETNRDWENGRLEMLSVSIPAFKRNRAASSRAAVLS</sequence>
<dbReference type="AlphaFoldDB" id="A0A9N7N6T4"/>
<proteinExistence type="predicted"/>
<evidence type="ECO:0000313" key="2">
    <source>
        <dbReference type="Proteomes" id="UP001153555"/>
    </source>
</evidence>
<organism evidence="1 2">
    <name type="scientific">Striga hermonthica</name>
    <name type="common">Purple witchweed</name>
    <name type="synonym">Buchnera hermonthica</name>
    <dbReference type="NCBI Taxonomy" id="68872"/>
    <lineage>
        <taxon>Eukaryota</taxon>
        <taxon>Viridiplantae</taxon>
        <taxon>Streptophyta</taxon>
        <taxon>Embryophyta</taxon>
        <taxon>Tracheophyta</taxon>
        <taxon>Spermatophyta</taxon>
        <taxon>Magnoliopsida</taxon>
        <taxon>eudicotyledons</taxon>
        <taxon>Gunneridae</taxon>
        <taxon>Pentapetalae</taxon>
        <taxon>asterids</taxon>
        <taxon>lamiids</taxon>
        <taxon>Lamiales</taxon>
        <taxon>Orobanchaceae</taxon>
        <taxon>Buchnereae</taxon>
        <taxon>Striga</taxon>
    </lineage>
</organism>
<keyword evidence="2" id="KW-1185">Reference proteome</keyword>
<reference evidence="1" key="1">
    <citation type="submission" date="2019-12" db="EMBL/GenBank/DDBJ databases">
        <authorList>
            <person name="Scholes J."/>
        </authorList>
    </citation>
    <scope>NUCLEOTIDE SEQUENCE</scope>
</reference>
<protein>
    <submittedName>
        <fullName evidence="1">Uncharacterized protein</fullName>
    </submittedName>
</protein>
<accession>A0A9N7N6T4</accession>
<dbReference type="OrthoDB" id="2446218at2759"/>
<evidence type="ECO:0000313" key="1">
    <source>
        <dbReference type="EMBL" id="CAA0827889.1"/>
    </source>
</evidence>
<dbReference type="Proteomes" id="UP001153555">
    <property type="component" value="Unassembled WGS sequence"/>
</dbReference>
<dbReference type="PANTHER" id="PTHR38542">
    <property type="entry name" value="OS04G0450500 PROTEIN"/>
    <property type="match status" value="1"/>
</dbReference>
<name>A0A9N7N6T4_STRHE</name>